<sequence length="219" mass="25799">MFKTFIVLLSLIVCLSSTALAQIKEAQVGNVVSIRSDFDYQDPKELALYEAQKAKQKADKDNSKDEDVVEPKDLFRVYLTRDRFYNSKNKYRENITFSITSHNMDRNYILDGDCPPYLEIVDNEGKKSILKFSDMKFDNLYWISFSLTKKEIHQLQNIKEAKLILPEAMENMFVRNEKKDKIEKRKFNDDIKVEMISYDIPVEILQEWKQVLSADLSRK</sequence>
<accession>A0A239TYX4</accession>
<dbReference type="Proteomes" id="UP000215383">
    <property type="component" value="Chromosome 1"/>
</dbReference>
<dbReference type="AlphaFoldDB" id="A0A239TYX4"/>
<gene>
    <name evidence="2" type="ORF">SAMEA4364220_01666</name>
</gene>
<keyword evidence="1" id="KW-0732">Signal</keyword>
<evidence type="ECO:0000313" key="2">
    <source>
        <dbReference type="EMBL" id="SNV02755.1"/>
    </source>
</evidence>
<feature type="chain" id="PRO_5011247246" evidence="1">
    <location>
        <begin position="22"/>
        <end position="219"/>
    </location>
</feature>
<dbReference type="GeneID" id="78507659"/>
<feature type="signal peptide" evidence="1">
    <location>
        <begin position="1"/>
        <end position="21"/>
    </location>
</feature>
<evidence type="ECO:0000313" key="3">
    <source>
        <dbReference type="Proteomes" id="UP000215383"/>
    </source>
</evidence>
<dbReference type="EMBL" id="LT906446">
    <property type="protein sequence ID" value="SNV02755.1"/>
    <property type="molecule type" value="Genomic_DNA"/>
</dbReference>
<proteinExistence type="predicted"/>
<name>A0A239TYX4_9FIRM</name>
<protein>
    <submittedName>
        <fullName evidence="2">Uncharacterized protein</fullName>
    </submittedName>
</protein>
<keyword evidence="3" id="KW-1185">Reference proteome</keyword>
<organism evidence="2 3">
    <name type="scientific">Megamonas hypermegale</name>
    <dbReference type="NCBI Taxonomy" id="158847"/>
    <lineage>
        <taxon>Bacteria</taxon>
        <taxon>Bacillati</taxon>
        <taxon>Bacillota</taxon>
        <taxon>Negativicutes</taxon>
        <taxon>Selenomonadales</taxon>
        <taxon>Selenomonadaceae</taxon>
        <taxon>Megamonas</taxon>
    </lineage>
</organism>
<reference evidence="2 3" key="1">
    <citation type="submission" date="2017-06" db="EMBL/GenBank/DDBJ databases">
        <authorList>
            <consortium name="Pathogen Informatics"/>
        </authorList>
    </citation>
    <scope>NUCLEOTIDE SEQUENCE [LARGE SCALE GENOMIC DNA]</scope>
    <source>
        <strain evidence="2 3">NCTC10570</strain>
    </source>
</reference>
<evidence type="ECO:0000256" key="1">
    <source>
        <dbReference type="SAM" id="SignalP"/>
    </source>
</evidence>
<dbReference type="RefSeq" id="WP_027890214.1">
    <property type="nucleotide sequence ID" value="NZ_LT906446.1"/>
</dbReference>